<dbReference type="InterPro" id="IPR040810">
    <property type="entry name" value="F_actin_bund_C"/>
</dbReference>
<protein>
    <recommendedName>
        <fullName evidence="3">Calcium-regulated actin-bundling protein C-terminal domain-containing protein</fullName>
    </recommendedName>
</protein>
<evidence type="ECO:0000313" key="5">
    <source>
        <dbReference type="Proteomes" id="UP001190700"/>
    </source>
</evidence>
<organism evidence="4 5">
    <name type="scientific">Cymbomonas tetramitiformis</name>
    <dbReference type="NCBI Taxonomy" id="36881"/>
    <lineage>
        <taxon>Eukaryota</taxon>
        <taxon>Viridiplantae</taxon>
        <taxon>Chlorophyta</taxon>
        <taxon>Pyramimonadophyceae</taxon>
        <taxon>Pyramimonadales</taxon>
        <taxon>Pyramimonadaceae</taxon>
        <taxon>Cymbomonas</taxon>
    </lineage>
</organism>
<keyword evidence="5" id="KW-1185">Reference proteome</keyword>
<evidence type="ECO:0000256" key="1">
    <source>
        <dbReference type="SAM" id="Coils"/>
    </source>
</evidence>
<gene>
    <name evidence="4" type="ORF">CYMTET_44964</name>
</gene>
<dbReference type="GO" id="GO:0030863">
    <property type="term" value="C:cortical cytoskeleton"/>
    <property type="evidence" value="ECO:0007669"/>
    <property type="project" value="TreeGrafter"/>
</dbReference>
<dbReference type="GO" id="GO:0051764">
    <property type="term" value="P:actin crosslink formation"/>
    <property type="evidence" value="ECO:0007669"/>
    <property type="project" value="TreeGrafter"/>
</dbReference>
<dbReference type="GO" id="GO:0030046">
    <property type="term" value="P:parallel actin filament bundle assembly"/>
    <property type="evidence" value="ECO:0007669"/>
    <property type="project" value="TreeGrafter"/>
</dbReference>
<evidence type="ECO:0000256" key="2">
    <source>
        <dbReference type="SAM" id="MobiDB-lite"/>
    </source>
</evidence>
<dbReference type="EMBL" id="LGRX02030610">
    <property type="protein sequence ID" value="KAK3245468.1"/>
    <property type="molecule type" value="Genomic_DNA"/>
</dbReference>
<accession>A0AAE0EYS9</accession>
<proteinExistence type="predicted"/>
<evidence type="ECO:0000259" key="3">
    <source>
        <dbReference type="Pfam" id="PF18060"/>
    </source>
</evidence>
<dbReference type="AlphaFoldDB" id="A0AAE0EYS9"/>
<reference evidence="4 5" key="1">
    <citation type="journal article" date="2015" name="Genome Biol. Evol.">
        <title>Comparative Genomics of a Bacterivorous Green Alga Reveals Evolutionary Causalities and Consequences of Phago-Mixotrophic Mode of Nutrition.</title>
        <authorList>
            <person name="Burns J.A."/>
            <person name="Paasch A."/>
            <person name="Narechania A."/>
            <person name="Kim E."/>
        </authorList>
    </citation>
    <scope>NUCLEOTIDE SEQUENCE [LARGE SCALE GENOMIC DNA]</scope>
    <source>
        <strain evidence="4 5">PLY_AMNH</strain>
    </source>
</reference>
<feature type="coiled-coil region" evidence="1">
    <location>
        <begin position="161"/>
        <end position="230"/>
    </location>
</feature>
<sequence>MAEEENPQEIRKGSVPGRKRGGSAFSAHYHDVKHDYDETVIVKFTEKCTITYADQAKWWLNCFWEEGAQEEAENIFKYYQLISSLDQEKKEQGCQLDQFRTQQFLEKLGETLTGQALRAQVDIRKEKHHVSLLEYLIFKYGGSAETLVTKPQGGGDMGPKIDAASKSLEEMQESMTKLKAQLEELTVKLEEQKKAEDALAAAEAEQQAALDALRAEKDAHQKKLDDLEKASQDDSLSTVKRNKAANEFQQLKAEDPLPVRKAEITQEAALRKVAKQRKIASEKTAATEAQKLEVEKAEEEGQAKVDECVAEISELKKCGGDTYGTFWWMEREIEEAQKYLPRHKLKNIATAVGALKVLPSAELR</sequence>
<feature type="region of interest" description="Disordered" evidence="2">
    <location>
        <begin position="1"/>
        <end position="21"/>
    </location>
</feature>
<dbReference type="GO" id="GO:0051015">
    <property type="term" value="F:actin filament binding"/>
    <property type="evidence" value="ECO:0007669"/>
    <property type="project" value="TreeGrafter"/>
</dbReference>
<name>A0AAE0EYS9_9CHLO</name>
<comment type="caution">
    <text evidence="4">The sequence shown here is derived from an EMBL/GenBank/DDBJ whole genome shotgun (WGS) entry which is preliminary data.</text>
</comment>
<keyword evidence="1" id="KW-0175">Coiled coil</keyword>
<dbReference type="PANTHER" id="PTHR37009:SF1">
    <property type="entry name" value="CALCIUM-REGULATED ACTIN-BUNDLING PROTEIN"/>
    <property type="match status" value="1"/>
</dbReference>
<feature type="domain" description="Calcium-regulated actin-bundling protein C-terminal" evidence="3">
    <location>
        <begin position="208"/>
        <end position="296"/>
    </location>
</feature>
<dbReference type="Proteomes" id="UP001190700">
    <property type="component" value="Unassembled WGS sequence"/>
</dbReference>
<dbReference type="Pfam" id="PF18060">
    <property type="entry name" value="F_actin_bund_C"/>
    <property type="match status" value="1"/>
</dbReference>
<evidence type="ECO:0000313" key="4">
    <source>
        <dbReference type="EMBL" id="KAK3245468.1"/>
    </source>
</evidence>
<dbReference type="PANTHER" id="PTHR37009">
    <property type="entry name" value="EF-HAND DOMAIN-CONTAINING PROTEIN"/>
    <property type="match status" value="1"/>
</dbReference>
<dbReference type="InterPro" id="IPR053356">
    <property type="entry name" value="Calcium-reg_actin-bundling"/>
</dbReference>